<evidence type="ECO:0000313" key="1">
    <source>
        <dbReference type="EMBL" id="EGX61828.1"/>
    </source>
</evidence>
<comment type="caution">
    <text evidence="1">The sequence shown here is derived from an EMBL/GenBank/DDBJ whole genome shotgun (WGS) entry which is preliminary data.</text>
</comment>
<protein>
    <submittedName>
        <fullName evidence="1">Uncharacterized protein</fullName>
    </submittedName>
</protein>
<dbReference type="RefSeq" id="WP_007490562.1">
    <property type="nucleotide sequence ID" value="NZ_AGBF01000001.1"/>
</dbReference>
<dbReference type="Proteomes" id="UP000004217">
    <property type="component" value="Unassembled WGS sequence"/>
</dbReference>
<dbReference type="PATRIC" id="fig|700597.3.peg.123"/>
<dbReference type="OrthoDB" id="4136868at2"/>
<evidence type="ECO:0000313" key="2">
    <source>
        <dbReference type="Proteomes" id="UP000004217"/>
    </source>
</evidence>
<dbReference type="EMBL" id="AGBF01000001">
    <property type="protein sequence ID" value="EGX61828.1"/>
    <property type="molecule type" value="Genomic_DNA"/>
</dbReference>
<sequence>MDALPRHPALSPGATWPTLQMWVRREDEHAVLVALAPARGARPEEVLLPCDAALLILLGRIALGSSRAGLYAAHLDEEDPDRRLVLCARGAPGAVRVRGAVSSVADTLYGRTRAAMLAAGALRRASGRDDEAAHWGTLARQLLLAKRSARRGRSVRAVSGGLPTLGRRG</sequence>
<organism evidence="1 2">
    <name type="scientific">Streptomyces zinciresistens K42</name>
    <dbReference type="NCBI Taxonomy" id="700597"/>
    <lineage>
        <taxon>Bacteria</taxon>
        <taxon>Bacillati</taxon>
        <taxon>Actinomycetota</taxon>
        <taxon>Actinomycetes</taxon>
        <taxon>Kitasatosporales</taxon>
        <taxon>Streptomycetaceae</taxon>
        <taxon>Streptomyces</taxon>
    </lineage>
</organism>
<accession>G2G3T2</accession>
<dbReference type="AlphaFoldDB" id="G2G3T2"/>
<keyword evidence="2" id="KW-1185">Reference proteome</keyword>
<gene>
    <name evidence="1" type="ORF">SZN_00665</name>
</gene>
<proteinExistence type="predicted"/>
<reference evidence="1 2" key="1">
    <citation type="submission" date="2011-08" db="EMBL/GenBank/DDBJ databases">
        <authorList>
            <person name="Lin Y."/>
            <person name="Hao X."/>
            <person name="Johnstone L."/>
            <person name="Miller S.J."/>
            <person name="Wei G."/>
            <person name="Rensing C."/>
        </authorList>
    </citation>
    <scope>NUCLEOTIDE SEQUENCE [LARGE SCALE GENOMIC DNA]</scope>
    <source>
        <strain evidence="1 2">K42</strain>
    </source>
</reference>
<name>G2G3T2_9ACTN</name>